<dbReference type="Pfam" id="PF00005">
    <property type="entry name" value="ABC_tran"/>
    <property type="match status" value="1"/>
</dbReference>
<comment type="caution">
    <text evidence="9">The sequence shown here is derived from an EMBL/GenBank/DDBJ whole genome shotgun (WGS) entry which is preliminary data.</text>
</comment>
<dbReference type="RefSeq" id="WP_200198884.1">
    <property type="nucleotide sequence ID" value="NZ_JAENHM010000084.1"/>
</dbReference>
<dbReference type="SUPFAM" id="SSF52540">
    <property type="entry name" value="P-loop containing nucleoside triphosphate hydrolases"/>
    <property type="match status" value="1"/>
</dbReference>
<comment type="function">
    <text evidence="7">Part of the ABC transporter complex PotABCD involved in spermidine/putrescine import. Responsible for energy coupling to the transport system.</text>
</comment>
<dbReference type="InterPro" id="IPR013611">
    <property type="entry name" value="Transp-assoc_OB_typ2"/>
</dbReference>
<evidence type="ECO:0000256" key="2">
    <source>
        <dbReference type="ARBA" id="ARBA00022475"/>
    </source>
</evidence>
<evidence type="ECO:0000256" key="6">
    <source>
        <dbReference type="ARBA" id="ARBA00023136"/>
    </source>
</evidence>
<organism evidence="9 10">
    <name type="scientific">Azospirillum endophyticum</name>
    <dbReference type="NCBI Taxonomy" id="2800326"/>
    <lineage>
        <taxon>Bacteria</taxon>
        <taxon>Pseudomonadati</taxon>
        <taxon>Pseudomonadota</taxon>
        <taxon>Alphaproteobacteria</taxon>
        <taxon>Rhodospirillales</taxon>
        <taxon>Azospirillaceae</taxon>
        <taxon>Azospirillum</taxon>
    </lineage>
</organism>
<evidence type="ECO:0000256" key="3">
    <source>
        <dbReference type="ARBA" id="ARBA00022741"/>
    </source>
</evidence>
<dbReference type="InterPro" id="IPR003593">
    <property type="entry name" value="AAA+_ATPase"/>
</dbReference>
<evidence type="ECO:0000256" key="1">
    <source>
        <dbReference type="ARBA" id="ARBA00022448"/>
    </source>
</evidence>
<evidence type="ECO:0000256" key="7">
    <source>
        <dbReference type="RuleBase" id="RU364083"/>
    </source>
</evidence>
<dbReference type="InterPro" id="IPR027417">
    <property type="entry name" value="P-loop_NTPase"/>
</dbReference>
<comment type="subunit">
    <text evidence="7">The complex is composed of two ATP-binding proteins (PotA), two transmembrane proteins (PotB and PotC) and a solute-binding protein (PotD).</text>
</comment>
<accession>A0ABS1FG96</accession>
<dbReference type="EMBL" id="JAENHM010000084">
    <property type="protein sequence ID" value="MBK1842222.1"/>
    <property type="molecule type" value="Genomic_DNA"/>
</dbReference>
<sequence length="378" mass="40410">MTTAHPIHESYSGLKPIRGGTVSMDSIIKHYGSFTAVDGVSLSVGRGEFVALLGPSGSGKTTLLMMIAGFEQPDSGAVCIDGVDVSRMPAHRRDVGMVFQKYALFPHMTILDNVAFPLRMRGVPAGERRLKALDALQIVGLEGMEKRLPAQLSGGQQQRVALARAIVYRPPVLLMDEPLGALDKKLRERMQIEIKHLQESLGVTVIYVTHDQEEALTMADRIAVMNRGRLEQVGTPAELYERPANPFVAGFIGETNLLDGELVAAAGQEWELRLAGGAVVRGTPAAAARHGAAVGARVRLAVRPERIELAPATPGGTGAMVAATVADVIYAGPTLIYLLRADGLPEMTVRVPVQSDAMKPARGEAVSLTWDPANALVY</sequence>
<dbReference type="InterPro" id="IPR003439">
    <property type="entry name" value="ABC_transporter-like_ATP-bd"/>
</dbReference>
<dbReference type="Proteomes" id="UP000652760">
    <property type="component" value="Unassembled WGS sequence"/>
</dbReference>
<evidence type="ECO:0000313" key="10">
    <source>
        <dbReference type="Proteomes" id="UP000652760"/>
    </source>
</evidence>
<comment type="catalytic activity">
    <reaction evidence="7">
        <text>ATP + H2O + polyamine-[polyamine-binding protein]Side 1 = ADP + phosphate + polyamineSide 2 + [polyamine-binding protein]Side 1.</text>
        <dbReference type="EC" id="7.6.2.11"/>
    </reaction>
</comment>
<proteinExistence type="inferred from homology"/>
<reference evidence="10" key="1">
    <citation type="submission" date="2021-01" db="EMBL/GenBank/DDBJ databases">
        <title>Genome public.</title>
        <authorList>
            <person name="Liu C."/>
            <person name="Sun Q."/>
        </authorList>
    </citation>
    <scope>NUCLEOTIDE SEQUENCE [LARGE SCALE GENOMIC DNA]</scope>
    <source>
        <strain evidence="10">YIM B02556</strain>
    </source>
</reference>
<dbReference type="SMART" id="SM00382">
    <property type="entry name" value="AAA"/>
    <property type="match status" value="1"/>
</dbReference>
<dbReference type="InterPro" id="IPR008995">
    <property type="entry name" value="Mo/tungstate-bd_C_term_dom"/>
</dbReference>
<dbReference type="Gene3D" id="2.40.50.100">
    <property type="match status" value="1"/>
</dbReference>
<dbReference type="SUPFAM" id="SSF50331">
    <property type="entry name" value="MOP-like"/>
    <property type="match status" value="1"/>
</dbReference>
<keyword evidence="5 7" id="KW-1278">Translocase</keyword>
<keyword evidence="10" id="KW-1185">Reference proteome</keyword>
<dbReference type="Pfam" id="PF08402">
    <property type="entry name" value="TOBE_2"/>
    <property type="match status" value="1"/>
</dbReference>
<dbReference type="InterPro" id="IPR005893">
    <property type="entry name" value="PotA-like"/>
</dbReference>
<keyword evidence="2 7" id="KW-1003">Cell membrane</keyword>
<dbReference type="InterPro" id="IPR050093">
    <property type="entry name" value="ABC_SmlMolc_Importer"/>
</dbReference>
<comment type="similarity">
    <text evidence="7">Belongs to the ABC transporter superfamily. Spermidine/putrescine importer (TC 3.A.1.11.1) family.</text>
</comment>
<keyword evidence="6 7" id="KW-0472">Membrane</keyword>
<dbReference type="PANTHER" id="PTHR42781">
    <property type="entry name" value="SPERMIDINE/PUTRESCINE IMPORT ATP-BINDING PROTEIN POTA"/>
    <property type="match status" value="1"/>
</dbReference>
<dbReference type="PROSITE" id="PS50893">
    <property type="entry name" value="ABC_TRANSPORTER_2"/>
    <property type="match status" value="1"/>
</dbReference>
<evidence type="ECO:0000256" key="5">
    <source>
        <dbReference type="ARBA" id="ARBA00022967"/>
    </source>
</evidence>
<feature type="domain" description="ABC transporter" evidence="8">
    <location>
        <begin position="22"/>
        <end position="252"/>
    </location>
</feature>
<dbReference type="PANTHER" id="PTHR42781:SF4">
    <property type="entry name" value="SPERMIDINE_PUTRESCINE IMPORT ATP-BINDING PROTEIN POTA"/>
    <property type="match status" value="1"/>
</dbReference>
<keyword evidence="3 7" id="KW-0547">Nucleotide-binding</keyword>
<dbReference type="InterPro" id="IPR017871">
    <property type="entry name" value="ABC_transporter-like_CS"/>
</dbReference>
<dbReference type="Gene3D" id="3.40.50.300">
    <property type="entry name" value="P-loop containing nucleotide triphosphate hydrolases"/>
    <property type="match status" value="1"/>
</dbReference>
<protein>
    <recommendedName>
        <fullName evidence="7">Spermidine/putrescine import ATP-binding protein PotA</fullName>
        <ecNumber evidence="7">7.6.2.11</ecNumber>
    </recommendedName>
</protein>
<dbReference type="EC" id="7.6.2.11" evidence="7"/>
<evidence type="ECO:0000256" key="4">
    <source>
        <dbReference type="ARBA" id="ARBA00022840"/>
    </source>
</evidence>
<evidence type="ECO:0000259" key="8">
    <source>
        <dbReference type="PROSITE" id="PS50893"/>
    </source>
</evidence>
<dbReference type="GO" id="GO:0005524">
    <property type="term" value="F:ATP binding"/>
    <property type="evidence" value="ECO:0007669"/>
    <property type="project" value="UniProtKB-KW"/>
</dbReference>
<keyword evidence="4 7" id="KW-0067">ATP-binding</keyword>
<dbReference type="PROSITE" id="PS00211">
    <property type="entry name" value="ABC_TRANSPORTER_1"/>
    <property type="match status" value="1"/>
</dbReference>
<dbReference type="NCBIfam" id="TIGR01187">
    <property type="entry name" value="potA"/>
    <property type="match status" value="1"/>
</dbReference>
<keyword evidence="1 7" id="KW-0813">Transport</keyword>
<evidence type="ECO:0000313" key="9">
    <source>
        <dbReference type="EMBL" id="MBK1842222.1"/>
    </source>
</evidence>
<name>A0ABS1FG96_9PROT</name>
<gene>
    <name evidence="7" type="primary">potA</name>
    <name evidence="9" type="ORF">JHL17_32980</name>
</gene>